<name>A0ABV0YXI8_9TELE</name>
<accession>A0ABV0YXI8</accession>
<evidence type="ECO:0000313" key="1">
    <source>
        <dbReference type="EMBL" id="MEQ2298555.1"/>
    </source>
</evidence>
<evidence type="ECO:0000313" key="2">
    <source>
        <dbReference type="Proteomes" id="UP001469553"/>
    </source>
</evidence>
<protein>
    <submittedName>
        <fullName evidence="1">Uncharacterized protein</fullName>
    </submittedName>
</protein>
<dbReference type="EMBL" id="JAHRIP010047335">
    <property type="protein sequence ID" value="MEQ2298555.1"/>
    <property type="molecule type" value="Genomic_DNA"/>
</dbReference>
<reference evidence="1 2" key="1">
    <citation type="submission" date="2021-06" db="EMBL/GenBank/DDBJ databases">
        <authorList>
            <person name="Palmer J.M."/>
        </authorList>
    </citation>
    <scope>NUCLEOTIDE SEQUENCE [LARGE SCALE GENOMIC DNA]</scope>
    <source>
        <strain evidence="1 2">AS_MEX2019</strain>
        <tissue evidence="1">Muscle</tissue>
    </source>
</reference>
<proteinExistence type="predicted"/>
<comment type="caution">
    <text evidence="1">The sequence shown here is derived from an EMBL/GenBank/DDBJ whole genome shotgun (WGS) entry which is preliminary data.</text>
</comment>
<gene>
    <name evidence="1" type="ORF">AMECASPLE_006440</name>
</gene>
<dbReference type="Proteomes" id="UP001469553">
    <property type="component" value="Unassembled WGS sequence"/>
</dbReference>
<keyword evidence="2" id="KW-1185">Reference proteome</keyword>
<organism evidence="1 2">
    <name type="scientific">Ameca splendens</name>
    <dbReference type="NCBI Taxonomy" id="208324"/>
    <lineage>
        <taxon>Eukaryota</taxon>
        <taxon>Metazoa</taxon>
        <taxon>Chordata</taxon>
        <taxon>Craniata</taxon>
        <taxon>Vertebrata</taxon>
        <taxon>Euteleostomi</taxon>
        <taxon>Actinopterygii</taxon>
        <taxon>Neopterygii</taxon>
        <taxon>Teleostei</taxon>
        <taxon>Neoteleostei</taxon>
        <taxon>Acanthomorphata</taxon>
        <taxon>Ovalentaria</taxon>
        <taxon>Atherinomorphae</taxon>
        <taxon>Cyprinodontiformes</taxon>
        <taxon>Goodeidae</taxon>
        <taxon>Ameca</taxon>
    </lineage>
</organism>
<sequence>MLLIVETIHVYFESQASSNYLQLLTLVHYILQTQSIEGTEIGRNGVREVLNCLRTLSTLTYTFWRQHNKFYIVWDTNWHSGLWLFLSHLGGTANIRKLV</sequence>